<accession>A0A210Q6C9</accession>
<keyword evidence="3" id="KW-1185">Reference proteome</keyword>
<evidence type="ECO:0000313" key="3">
    <source>
        <dbReference type="Proteomes" id="UP000242188"/>
    </source>
</evidence>
<dbReference type="OrthoDB" id="6147043at2759"/>
<evidence type="ECO:0000313" key="2">
    <source>
        <dbReference type="EMBL" id="OWF44239.1"/>
    </source>
</evidence>
<protein>
    <submittedName>
        <fullName evidence="2">Uncharacterized protein</fullName>
    </submittedName>
</protein>
<evidence type="ECO:0000256" key="1">
    <source>
        <dbReference type="SAM" id="MobiDB-lite"/>
    </source>
</evidence>
<gene>
    <name evidence="2" type="ORF">KP79_PYT24109</name>
</gene>
<name>A0A210Q6C9_MIZYE</name>
<dbReference type="EMBL" id="NEDP02004843">
    <property type="protein sequence ID" value="OWF44239.1"/>
    <property type="molecule type" value="Genomic_DNA"/>
</dbReference>
<dbReference type="Proteomes" id="UP000242188">
    <property type="component" value="Unassembled WGS sequence"/>
</dbReference>
<reference evidence="2 3" key="1">
    <citation type="journal article" date="2017" name="Nat. Ecol. Evol.">
        <title>Scallop genome provides insights into evolution of bilaterian karyotype and development.</title>
        <authorList>
            <person name="Wang S."/>
            <person name="Zhang J."/>
            <person name="Jiao W."/>
            <person name="Li J."/>
            <person name="Xun X."/>
            <person name="Sun Y."/>
            <person name="Guo X."/>
            <person name="Huan P."/>
            <person name="Dong B."/>
            <person name="Zhang L."/>
            <person name="Hu X."/>
            <person name="Sun X."/>
            <person name="Wang J."/>
            <person name="Zhao C."/>
            <person name="Wang Y."/>
            <person name="Wang D."/>
            <person name="Huang X."/>
            <person name="Wang R."/>
            <person name="Lv J."/>
            <person name="Li Y."/>
            <person name="Zhang Z."/>
            <person name="Liu B."/>
            <person name="Lu W."/>
            <person name="Hui Y."/>
            <person name="Liang J."/>
            <person name="Zhou Z."/>
            <person name="Hou R."/>
            <person name="Li X."/>
            <person name="Liu Y."/>
            <person name="Li H."/>
            <person name="Ning X."/>
            <person name="Lin Y."/>
            <person name="Zhao L."/>
            <person name="Xing Q."/>
            <person name="Dou J."/>
            <person name="Li Y."/>
            <person name="Mao J."/>
            <person name="Guo H."/>
            <person name="Dou H."/>
            <person name="Li T."/>
            <person name="Mu C."/>
            <person name="Jiang W."/>
            <person name="Fu Q."/>
            <person name="Fu X."/>
            <person name="Miao Y."/>
            <person name="Liu J."/>
            <person name="Yu Q."/>
            <person name="Li R."/>
            <person name="Liao H."/>
            <person name="Li X."/>
            <person name="Kong Y."/>
            <person name="Jiang Z."/>
            <person name="Chourrout D."/>
            <person name="Li R."/>
            <person name="Bao Z."/>
        </authorList>
    </citation>
    <scope>NUCLEOTIDE SEQUENCE [LARGE SCALE GENOMIC DNA]</scope>
    <source>
        <strain evidence="2 3">PY_sf001</strain>
    </source>
</reference>
<organism evidence="2 3">
    <name type="scientific">Mizuhopecten yessoensis</name>
    <name type="common">Japanese scallop</name>
    <name type="synonym">Patinopecten yessoensis</name>
    <dbReference type="NCBI Taxonomy" id="6573"/>
    <lineage>
        <taxon>Eukaryota</taxon>
        <taxon>Metazoa</taxon>
        <taxon>Spiralia</taxon>
        <taxon>Lophotrochozoa</taxon>
        <taxon>Mollusca</taxon>
        <taxon>Bivalvia</taxon>
        <taxon>Autobranchia</taxon>
        <taxon>Pteriomorphia</taxon>
        <taxon>Pectinida</taxon>
        <taxon>Pectinoidea</taxon>
        <taxon>Pectinidae</taxon>
        <taxon>Mizuhopecten</taxon>
    </lineage>
</organism>
<proteinExistence type="predicted"/>
<comment type="caution">
    <text evidence="2">The sequence shown here is derived from an EMBL/GenBank/DDBJ whole genome shotgun (WGS) entry which is preliminary data.</text>
</comment>
<feature type="region of interest" description="Disordered" evidence="1">
    <location>
        <begin position="151"/>
        <end position="181"/>
    </location>
</feature>
<feature type="compositionally biased region" description="Basic and acidic residues" evidence="1">
    <location>
        <begin position="159"/>
        <end position="168"/>
    </location>
</feature>
<dbReference type="AlphaFoldDB" id="A0A210Q6C9"/>
<sequence>MSVATGLCIALPAIQTDPFDGHHSLRWSRTARSVQGEKRPTVSRERSFVDDDQEVAHVIQYRLPRINVSREDLENDPINDDEKVFSRYGFEETVRIPELGPVVRMINPPQTYAQTDRQANMLVPRFKHAAITPRRTPWTSRERTDDVISGVMSSHKHRSDSSKPEPEHSPSPVSRSESPAKSIKSIHWMLGSTKHSLFDHKGRSRYQGPFSREFTVTCIAPTNWMRMKWGRSRTTLVQ</sequence>
<feature type="compositionally biased region" description="Low complexity" evidence="1">
    <location>
        <begin position="170"/>
        <end position="179"/>
    </location>
</feature>